<evidence type="ECO:0000256" key="7">
    <source>
        <dbReference type="PROSITE-ProRule" id="PRU00042"/>
    </source>
</evidence>
<dbReference type="SMART" id="SM00451">
    <property type="entry name" value="ZnF_U1"/>
    <property type="match status" value="11"/>
</dbReference>
<dbReference type="SUPFAM" id="SSF57667">
    <property type="entry name" value="beta-beta-alpha zinc fingers"/>
    <property type="match status" value="3"/>
</dbReference>
<dbReference type="Pfam" id="PF12874">
    <property type="entry name" value="zf-met"/>
    <property type="match status" value="6"/>
</dbReference>
<feature type="domain" description="C2H2-type" evidence="9">
    <location>
        <begin position="1249"/>
        <end position="1277"/>
    </location>
</feature>
<dbReference type="GO" id="GO:0003676">
    <property type="term" value="F:nucleic acid binding"/>
    <property type="evidence" value="ECO:0007669"/>
    <property type="project" value="InterPro"/>
</dbReference>
<dbReference type="PROSITE" id="PS50157">
    <property type="entry name" value="ZINC_FINGER_C2H2_2"/>
    <property type="match status" value="4"/>
</dbReference>
<feature type="region of interest" description="Disordered" evidence="8">
    <location>
        <begin position="71"/>
        <end position="93"/>
    </location>
</feature>
<dbReference type="Proteomes" id="UP000603453">
    <property type="component" value="Unassembled WGS sequence"/>
</dbReference>
<feature type="domain" description="C2H2-type" evidence="9">
    <location>
        <begin position="491"/>
        <end position="519"/>
    </location>
</feature>
<evidence type="ECO:0000256" key="8">
    <source>
        <dbReference type="SAM" id="MobiDB-lite"/>
    </source>
</evidence>
<comment type="subcellular location">
    <subcellularLocation>
        <location evidence="1">Nucleus</location>
    </subcellularLocation>
</comment>
<evidence type="ECO:0000313" key="10">
    <source>
        <dbReference type="EMBL" id="KAG2200955.1"/>
    </source>
</evidence>
<dbReference type="PROSITE" id="PS00028">
    <property type="entry name" value="ZINC_FINGER_C2H2_1"/>
    <property type="match status" value="21"/>
</dbReference>
<keyword evidence="2" id="KW-0479">Metal-binding</keyword>
<accession>A0A8H7QZW2</accession>
<dbReference type="GO" id="GO:0005634">
    <property type="term" value="C:nucleus"/>
    <property type="evidence" value="ECO:0007669"/>
    <property type="project" value="UniProtKB-SubCell"/>
</dbReference>
<comment type="caution">
    <text evidence="10">The sequence shown here is derived from an EMBL/GenBank/DDBJ whole genome shotgun (WGS) entry which is preliminary data.</text>
</comment>
<evidence type="ECO:0000256" key="2">
    <source>
        <dbReference type="ARBA" id="ARBA00022723"/>
    </source>
</evidence>
<dbReference type="GO" id="GO:0008270">
    <property type="term" value="F:zinc ion binding"/>
    <property type="evidence" value="ECO:0007669"/>
    <property type="project" value="UniProtKB-KW"/>
</dbReference>
<sequence>MLPSPSNYSVEVKEIEEKLKKLTILSSSKKKHLLTEERQYVKTALDTLPAQSNTEFNVFVECSLALEPLSLSDSESSETPLSDPYDKSSGFEDQSHVRLETTKEKTGTACIQELPNIIIAHRHTDIAKDKNTIQATFIYEDQSYGQQKETYAFASSNTYTMEDCHTNIPEITGDNIQMDDNAKSIGSDLIQETRKNREYYCDICETTTPTEDLYKGHLVNEHEIIPESFIVSGRSQMDNSIVNKSRVEKSRENGAGDRSSVGDTYCALCQRHYVDKNYLRIHAQAAHPKEFIEWTQMNFQNPTYRGNSNTVYKCVKCDSKLEGITSLQRHYLDVHETPLKVVYPTDKLYVGGTEKEMNLLSALYDIYGPIFGSETTHQPVPDDLQIHCRVCSKKFENPGDYVGHNLTPHEDAPASPVKHTLDVLRFTDSLKKDIDLDNVVYDDKDPDFYCSLCDIKCAKSAAFANHKRSNIHLHNSSYKISEPPNFNPLFYYCNICNRGYDTENSILNHVKYNHAKAQMLSKNQTHINPVFILPKVESKAIENELDHRSVVIRNTIKAIMNKPMKKRNAISEITCGVCDTLQTTTSRLRLHMEKKHNFEQCTEMSLFYCYICRIDCRSESLFSVHIATRKHMKAALRPENRLIDMHQVSIEYTDNERDYCEVCRTAFQNSRLYINHKATINHQINYLISTSQHASSSEPTQDALFLWNRHMNIVRTHRTRPAIPGQLEFNCTICRISFTSSMHSLLHLATRLHKTNCKTKITEASNSDKETDTDACNTEEETGQEACNLEEVTNKKAFNTEEVTNKACHTEEENGQEARNLQEVMDKEAQTQDIDSNQPQSKDITYSKSNALEVFPNFYCKACDKPFQFLSQFQSHSITRRHRQALRNNTLPDNTKVSNDTEVFNDTEILDDDGSDYCNEFDSNSVLSQYEEITPENSFDNSYDCKLCNVSYSESYLLADHLSTPNHKRFLESTINRDEVRKVERDIADNTHCGPSIFSPGGFKDFAIGRQEYQTSTHTSAEKSNNVFQLTFNMEKEKEMPISSVANYHCELCDVSFYSAKVLTDHLLTKDHKEKMNSITPVEESTALPLTRMAKPQNIPENFSTVEPLAKCKVIMENKNTEPKIKNTAIPFDLDLHCDSCNKTFTTRHSSLMHFFKMHKSYYPYLTPKNQPQRKLNAVALHKHNIMPDQNNPKLFCRACRKIFNNKGNFRLHLMSKHKMNLNEDNLPGNNFNITEYQAHTSSKDARKFYCVECDKSYVTRGRYLSHLGNIHNCDENGKQLNGTRVRFRLRTIEAEKNSATVNDRIHLESNNMDINGDSNAGSCNTVPDKVDRFERDTQNSYCTKCDRQYQLISSYKRHCEMKHPDRRIQSKATDGDKYCAICAKQFKHHSAYMKHCMVKHSSYERPLTRGRLLKKDRSLETSEQHTVSHKDLTGLYCDKCDTKYISQRLYTKHVSIRHSEVDINTEIDRHLYCIKCDKVYSSIFWYNQHLNRKHASKNGTLDNGNVVRDQSATIIGKSVDAKLYYCETCNIQLSSPSKYYYHRSTRHANEIRRRVTIQKYCEECNKQFSTQISYHNHCNSKHKNKIKLTLRTKAPVAKSTYCKKCNIHFANPPRFYYHRRTRHLNEAKPFSNNKGIPDHSLTSTPVATGSNHCNKCNKNFRNKRLYVDHCNNLHPTIVVANSSNNRNVYNQPVTEKTPASVECDNQSNKAVTSTQILDVKLSNSKSFISCCICNCQYISSKLYENHPCFTKPFDPAKRKRGRPVKNTILKTYCSICEVDYEDYHKYNAHLFLFHEKTLKDGSILLSNLVVRDKESILTCQSCSHTYGTTFHYNNHIVKFHNQLYQNQTISHEGSNHKRPLYCSSCKHDYDSYASFNSHLYDTHHVSKPKLIEMSRKASERVRKDNTDCNARTMSGEKVLSLPVTITQPGYTPAQDGRTLRKRTRINYVTCVQDLDVEL</sequence>
<gene>
    <name evidence="10" type="ORF">INT47_003190</name>
</gene>
<evidence type="ECO:0000259" key="9">
    <source>
        <dbReference type="PROSITE" id="PS50157"/>
    </source>
</evidence>
<feature type="domain" description="C2H2-type" evidence="9">
    <location>
        <begin position="1136"/>
        <end position="1164"/>
    </location>
</feature>
<dbReference type="InterPro" id="IPR036236">
    <property type="entry name" value="Znf_C2H2_sf"/>
</dbReference>
<evidence type="ECO:0000256" key="3">
    <source>
        <dbReference type="ARBA" id="ARBA00022737"/>
    </source>
</evidence>
<dbReference type="InterPro" id="IPR050888">
    <property type="entry name" value="ZnF_C2H2-type_TF"/>
</dbReference>
<feature type="domain" description="C2H2-type" evidence="9">
    <location>
        <begin position="1861"/>
        <end position="1889"/>
    </location>
</feature>
<keyword evidence="5" id="KW-0862">Zinc</keyword>
<reference evidence="10" key="1">
    <citation type="submission" date="2020-12" db="EMBL/GenBank/DDBJ databases">
        <title>Metabolic potential, ecology and presence of endohyphal bacteria is reflected in genomic diversity of Mucoromycotina.</title>
        <authorList>
            <person name="Muszewska A."/>
            <person name="Okrasinska A."/>
            <person name="Steczkiewicz K."/>
            <person name="Drgas O."/>
            <person name="Orlowska M."/>
            <person name="Perlinska-Lenart U."/>
            <person name="Aleksandrzak-Piekarczyk T."/>
            <person name="Szatraj K."/>
            <person name="Zielenkiewicz U."/>
            <person name="Pilsyk S."/>
            <person name="Malc E."/>
            <person name="Mieczkowski P."/>
            <person name="Kruszewska J.S."/>
            <person name="Biernat P."/>
            <person name="Pawlowska J."/>
        </authorList>
    </citation>
    <scope>NUCLEOTIDE SEQUENCE</scope>
    <source>
        <strain evidence="10">WA0000017839</strain>
    </source>
</reference>
<name>A0A8H7QZW2_9FUNG</name>
<dbReference type="InterPro" id="IPR003604">
    <property type="entry name" value="Matrin/U1-like-C_Znf_C2H2"/>
</dbReference>
<evidence type="ECO:0000256" key="1">
    <source>
        <dbReference type="ARBA" id="ARBA00004123"/>
    </source>
</evidence>
<feature type="compositionally biased region" description="Low complexity" evidence="8">
    <location>
        <begin position="71"/>
        <end position="83"/>
    </location>
</feature>
<evidence type="ECO:0000256" key="5">
    <source>
        <dbReference type="ARBA" id="ARBA00022833"/>
    </source>
</evidence>
<keyword evidence="4 7" id="KW-0863">Zinc-finger</keyword>
<keyword evidence="6" id="KW-0539">Nucleus</keyword>
<evidence type="ECO:0000256" key="6">
    <source>
        <dbReference type="ARBA" id="ARBA00023242"/>
    </source>
</evidence>
<dbReference type="OrthoDB" id="10039931at2759"/>
<evidence type="ECO:0000313" key="11">
    <source>
        <dbReference type="Proteomes" id="UP000603453"/>
    </source>
</evidence>
<protein>
    <recommendedName>
        <fullName evidence="9">C2H2-type domain-containing protein</fullName>
    </recommendedName>
</protein>
<keyword evidence="11" id="KW-1185">Reference proteome</keyword>
<proteinExistence type="predicted"/>
<dbReference type="Gene3D" id="3.30.160.60">
    <property type="entry name" value="Classic Zinc Finger"/>
    <property type="match status" value="3"/>
</dbReference>
<feature type="compositionally biased region" description="Basic and acidic residues" evidence="8">
    <location>
        <begin position="84"/>
        <end position="93"/>
    </location>
</feature>
<dbReference type="SMART" id="SM00355">
    <property type="entry name" value="ZnF_C2H2"/>
    <property type="match status" value="27"/>
</dbReference>
<dbReference type="EMBL" id="JAEPRD010000077">
    <property type="protein sequence ID" value="KAG2200955.1"/>
    <property type="molecule type" value="Genomic_DNA"/>
</dbReference>
<dbReference type="InterPro" id="IPR013087">
    <property type="entry name" value="Znf_C2H2_type"/>
</dbReference>
<evidence type="ECO:0000256" key="4">
    <source>
        <dbReference type="ARBA" id="ARBA00022771"/>
    </source>
</evidence>
<organism evidence="10 11">
    <name type="scientific">Mucor saturninus</name>
    <dbReference type="NCBI Taxonomy" id="64648"/>
    <lineage>
        <taxon>Eukaryota</taxon>
        <taxon>Fungi</taxon>
        <taxon>Fungi incertae sedis</taxon>
        <taxon>Mucoromycota</taxon>
        <taxon>Mucoromycotina</taxon>
        <taxon>Mucoromycetes</taxon>
        <taxon>Mucorales</taxon>
        <taxon>Mucorineae</taxon>
        <taxon>Mucoraceae</taxon>
        <taxon>Mucor</taxon>
    </lineage>
</organism>
<keyword evidence="3" id="KW-0677">Repeat</keyword>
<dbReference type="PANTHER" id="PTHR24406">
    <property type="entry name" value="TRANSCRIPTIONAL REPRESSOR CTCFL-RELATED"/>
    <property type="match status" value="1"/>
</dbReference>